<sequence>MNILLYDDLGASPNSVKQTYNTLKALLGHAYDIIKINRTVLQSEPWETGCAMLVMPGGRDLPYCEALNGEPNRRISQFVNNGGLYLGICAGAYYASQGIEFERGNPRMEIIQPRELGFYPGLSRGTTYPGFIYNSESGARSISVVIEKDTVYDGYPAASDVPDEIKMYYNGGGYFVHPEEHSNVTVLCRFKDPGPLCLDEPKGPAAVVHCKVGKGDALLIATHPEYDASSEDLLLADSANSKKVRGILNDLVLSELKRKQFLRAAFARLGLRVVPFDDNKILQENKLPNITPLYMSGISNEWIHGPLSYLLNKSDKHSCLLKDTSDIFHIRELDSPLDGDVHILSMCRVKEDKSPVIEILYPDTSYPVEPICPPSSMTPQFNLVEYYRQLTQKRIAHQEDTPQFGNGLLYAEVIDSTQTMIDRNSTFLAGLPTGYLCLASTQIAGRGMIDIMMNNLSSTKHTLLGRGRNSWISQSGALQFSMVLRHNVHLRHAPVVFIQYIVALSIVESIRERPGYEDVPLRLKWPNDIYVETGNGEQKKVGGILISSSFASDDFVLVIGCGLNLSNHFPTVSINDVFRDSSLAPLSAEDVLAGIITKFEVYYGHFCRDGIGSWFLDMYYKRWLHSNTIVTLTTHNDEKVKVVGITKDHGMLYVESLDRPGKFYGLQPDGNSFDMMKGLLVRKTL</sequence>
<dbReference type="NCBIfam" id="TIGR00121">
    <property type="entry name" value="birA_ligase"/>
    <property type="match status" value="1"/>
</dbReference>
<evidence type="ECO:0000313" key="5">
    <source>
        <dbReference type="Proteomes" id="UP000242381"/>
    </source>
</evidence>
<reference evidence="4 5" key="1">
    <citation type="journal article" date="2016" name="Proc. Natl. Acad. Sci. U.S.A.">
        <title>Lipid metabolic changes in an early divergent fungus govern the establishment of a mutualistic symbiosis with endobacteria.</title>
        <authorList>
            <person name="Lastovetsky O.A."/>
            <person name="Gaspar M.L."/>
            <person name="Mondo S.J."/>
            <person name="LaButti K.M."/>
            <person name="Sandor L."/>
            <person name="Grigoriev I.V."/>
            <person name="Henry S.A."/>
            <person name="Pawlowska T.E."/>
        </authorList>
    </citation>
    <scope>NUCLEOTIDE SEQUENCE [LARGE SCALE GENOMIC DNA]</scope>
    <source>
        <strain evidence="4 5">ATCC 11559</strain>
    </source>
</reference>
<dbReference type="CDD" id="cd03144">
    <property type="entry name" value="GATase1_ScBLP_like"/>
    <property type="match status" value="1"/>
</dbReference>
<dbReference type="InterPro" id="IPR045864">
    <property type="entry name" value="aa-tRNA-synth_II/BPL/LPL"/>
</dbReference>
<dbReference type="Gene3D" id="3.40.50.880">
    <property type="match status" value="1"/>
</dbReference>
<dbReference type="Pfam" id="PF09825">
    <property type="entry name" value="BPL_N"/>
    <property type="match status" value="1"/>
</dbReference>
<name>A0A1X0SBE0_RHIZD</name>
<dbReference type="OMA" id="HRIREYV"/>
<organism evidence="4 5">
    <name type="scientific">Rhizopus microsporus</name>
    <dbReference type="NCBI Taxonomy" id="58291"/>
    <lineage>
        <taxon>Eukaryota</taxon>
        <taxon>Fungi</taxon>
        <taxon>Fungi incertae sedis</taxon>
        <taxon>Mucoromycota</taxon>
        <taxon>Mucoromycotina</taxon>
        <taxon>Mucoromycetes</taxon>
        <taxon>Mucorales</taxon>
        <taxon>Mucorineae</taxon>
        <taxon>Rhizopodaceae</taxon>
        <taxon>Rhizopus</taxon>
    </lineage>
</organism>
<dbReference type="AlphaFoldDB" id="A0A1X0SBE0"/>
<keyword evidence="2" id="KW-0436">Ligase</keyword>
<evidence type="ECO:0000256" key="2">
    <source>
        <dbReference type="ARBA" id="ARBA00022598"/>
    </source>
</evidence>
<evidence type="ECO:0000256" key="1">
    <source>
        <dbReference type="ARBA" id="ARBA00009934"/>
    </source>
</evidence>
<dbReference type="InterPro" id="IPR004143">
    <property type="entry name" value="BPL_LPL_catalytic"/>
</dbReference>
<gene>
    <name evidence="4" type="ORF">BCV71DRAFT_50059</name>
</gene>
<dbReference type="GO" id="GO:0004077">
    <property type="term" value="F:biotin--[biotin carboxyl-carrier protein] ligase activity"/>
    <property type="evidence" value="ECO:0007669"/>
    <property type="project" value="InterPro"/>
</dbReference>
<dbReference type="VEuPathDB" id="FungiDB:BCV72DRAFT_202599"/>
<dbReference type="SUPFAM" id="SSF52317">
    <property type="entry name" value="Class I glutamine amidotransferase-like"/>
    <property type="match status" value="1"/>
</dbReference>
<dbReference type="InterPro" id="IPR004408">
    <property type="entry name" value="Biotin_CoA_COase_ligase"/>
</dbReference>
<dbReference type="SUPFAM" id="SSF55681">
    <property type="entry name" value="Class II aaRS and biotin synthetases"/>
    <property type="match status" value="1"/>
</dbReference>
<dbReference type="PANTHER" id="PTHR12835">
    <property type="entry name" value="BIOTIN PROTEIN LIGASE"/>
    <property type="match status" value="1"/>
</dbReference>
<feature type="domain" description="BPL/LPL catalytic" evidence="3">
    <location>
        <begin position="420"/>
        <end position="607"/>
    </location>
</feature>
<proteinExistence type="inferred from homology"/>
<dbReference type="Gene3D" id="3.30.930.10">
    <property type="entry name" value="Bira Bifunctional Protein, Domain 2"/>
    <property type="match status" value="1"/>
</dbReference>
<accession>A0A1X0SBE0</accession>
<protein>
    <submittedName>
        <fullName evidence="4">Class II aaRS and biotin synthetase</fullName>
    </submittedName>
</protein>
<dbReference type="GO" id="GO:0005737">
    <property type="term" value="C:cytoplasm"/>
    <property type="evidence" value="ECO:0007669"/>
    <property type="project" value="TreeGrafter"/>
</dbReference>
<comment type="similarity">
    <text evidence="1">Belongs to the biotin--protein ligase family.</text>
</comment>
<dbReference type="EMBL" id="KV921278">
    <property type="protein sequence ID" value="ORE21511.1"/>
    <property type="molecule type" value="Genomic_DNA"/>
</dbReference>
<dbReference type="PANTHER" id="PTHR12835:SF5">
    <property type="entry name" value="BIOTIN--PROTEIN LIGASE"/>
    <property type="match status" value="1"/>
</dbReference>
<dbReference type="CDD" id="cd16442">
    <property type="entry name" value="BPL"/>
    <property type="match status" value="1"/>
</dbReference>
<evidence type="ECO:0000259" key="3">
    <source>
        <dbReference type="PROSITE" id="PS51733"/>
    </source>
</evidence>
<dbReference type="InterPro" id="IPR019197">
    <property type="entry name" value="Biotin-prot_ligase_N"/>
</dbReference>
<evidence type="ECO:0000313" key="4">
    <source>
        <dbReference type="EMBL" id="ORE21511.1"/>
    </source>
</evidence>
<dbReference type="Pfam" id="PF03099">
    <property type="entry name" value="BPL_LplA_LipB"/>
    <property type="match status" value="1"/>
</dbReference>
<dbReference type="PROSITE" id="PS51733">
    <property type="entry name" value="BPL_LPL_CATALYTIC"/>
    <property type="match status" value="1"/>
</dbReference>
<dbReference type="InterPro" id="IPR029062">
    <property type="entry name" value="Class_I_gatase-like"/>
</dbReference>
<dbReference type="Proteomes" id="UP000242381">
    <property type="component" value="Unassembled WGS sequence"/>
</dbReference>